<feature type="compositionally biased region" description="Basic and acidic residues" evidence="6">
    <location>
        <begin position="729"/>
        <end position="753"/>
    </location>
</feature>
<evidence type="ECO:0000256" key="1">
    <source>
        <dbReference type="ARBA" id="ARBA00000085"/>
    </source>
</evidence>
<dbReference type="Gene3D" id="6.10.340.10">
    <property type="match status" value="1"/>
</dbReference>
<feature type="compositionally biased region" description="Basic and acidic residues" evidence="6">
    <location>
        <begin position="834"/>
        <end position="843"/>
    </location>
</feature>
<dbReference type="SMART" id="SM00387">
    <property type="entry name" value="HATPase_c"/>
    <property type="match status" value="1"/>
</dbReference>
<dbReference type="EC" id="2.7.13.3" evidence="2"/>
<dbReference type="GO" id="GO:0004673">
    <property type="term" value="F:protein histidine kinase activity"/>
    <property type="evidence" value="ECO:0007669"/>
    <property type="project" value="UniProtKB-EC"/>
</dbReference>
<name>A0A853AD36_9ACTN</name>
<accession>A0A853AD36</accession>
<dbReference type="Gene3D" id="3.30.565.10">
    <property type="entry name" value="Histidine kinase-like ATPase, C-terminal domain"/>
    <property type="match status" value="1"/>
</dbReference>
<dbReference type="SUPFAM" id="SSF55874">
    <property type="entry name" value="ATPase domain of HSP90 chaperone/DNA topoisomerase II/histidine kinase"/>
    <property type="match status" value="1"/>
</dbReference>
<evidence type="ECO:0000256" key="6">
    <source>
        <dbReference type="SAM" id="MobiDB-lite"/>
    </source>
</evidence>
<comment type="caution">
    <text evidence="9">The sequence shown here is derived from an EMBL/GenBank/DDBJ whole genome shotgun (WGS) entry which is preliminary data.</text>
</comment>
<keyword evidence="7" id="KW-1133">Transmembrane helix</keyword>
<dbReference type="InterPro" id="IPR050428">
    <property type="entry name" value="TCS_sensor_his_kinase"/>
</dbReference>
<keyword evidence="7" id="KW-0812">Transmembrane</keyword>
<dbReference type="Proteomes" id="UP000567795">
    <property type="component" value="Unassembled WGS sequence"/>
</dbReference>
<evidence type="ECO:0000313" key="10">
    <source>
        <dbReference type="Proteomes" id="UP000567795"/>
    </source>
</evidence>
<dbReference type="PANTHER" id="PTHR45436:SF5">
    <property type="entry name" value="SENSOR HISTIDINE KINASE TRCS"/>
    <property type="match status" value="1"/>
</dbReference>
<evidence type="ECO:0000256" key="3">
    <source>
        <dbReference type="ARBA" id="ARBA00022553"/>
    </source>
</evidence>
<protein>
    <recommendedName>
        <fullName evidence="2">histidine kinase</fullName>
        <ecNumber evidence="2">2.7.13.3</ecNumber>
    </recommendedName>
</protein>
<feature type="compositionally biased region" description="Low complexity" evidence="6">
    <location>
        <begin position="650"/>
        <end position="669"/>
    </location>
</feature>
<reference evidence="9 10" key="1">
    <citation type="submission" date="2020-07" db="EMBL/GenBank/DDBJ databases">
        <title>Sequencing the genomes of 1000 actinobacteria strains.</title>
        <authorList>
            <person name="Klenk H.-P."/>
        </authorList>
    </citation>
    <scope>NUCLEOTIDE SEQUENCE [LARGE SCALE GENOMIC DNA]</scope>
    <source>
        <strain evidence="9 10">DSM 42178</strain>
    </source>
</reference>
<dbReference type="RefSeq" id="WP_179817186.1">
    <property type="nucleotide sequence ID" value="NZ_JACBZD010000002.1"/>
</dbReference>
<dbReference type="Pfam" id="PF08376">
    <property type="entry name" value="NIT"/>
    <property type="match status" value="1"/>
</dbReference>
<proteinExistence type="predicted"/>
<comment type="catalytic activity">
    <reaction evidence="1">
        <text>ATP + protein L-histidine = ADP + protein N-phospho-L-histidine.</text>
        <dbReference type="EC" id="2.7.13.3"/>
    </reaction>
</comment>
<dbReference type="GO" id="GO:0005886">
    <property type="term" value="C:plasma membrane"/>
    <property type="evidence" value="ECO:0007669"/>
    <property type="project" value="TreeGrafter"/>
</dbReference>
<feature type="compositionally biased region" description="Gly residues" evidence="6">
    <location>
        <begin position="813"/>
        <end position="830"/>
    </location>
</feature>
<dbReference type="AlphaFoldDB" id="A0A853AD36"/>
<dbReference type="GO" id="GO:0000160">
    <property type="term" value="P:phosphorelay signal transduction system"/>
    <property type="evidence" value="ECO:0007669"/>
    <property type="project" value="TreeGrafter"/>
</dbReference>
<evidence type="ECO:0000259" key="8">
    <source>
        <dbReference type="SMART" id="SM00387"/>
    </source>
</evidence>
<keyword evidence="4" id="KW-0808">Transferase</keyword>
<evidence type="ECO:0000256" key="7">
    <source>
        <dbReference type="SAM" id="Phobius"/>
    </source>
</evidence>
<dbReference type="InterPro" id="IPR036890">
    <property type="entry name" value="HATPase_C_sf"/>
</dbReference>
<evidence type="ECO:0000256" key="5">
    <source>
        <dbReference type="ARBA" id="ARBA00022777"/>
    </source>
</evidence>
<gene>
    <name evidence="9" type="ORF">FHU37_005387</name>
</gene>
<dbReference type="EMBL" id="JACBZD010000002">
    <property type="protein sequence ID" value="NYI08358.1"/>
    <property type="molecule type" value="Genomic_DNA"/>
</dbReference>
<sequence length="869" mass="93206">MRRLLRRPTASSSPDNVQRRSSLRTSLLLLVLVPFLALLAIWLPNASDAYNDAMDLNDAAGIAEDAGLTTYELMGQLQEERRLSGAWLSEGTADARTALEEQRGRTDAAVDSFRAASEEALNSSNSRVVEDTRTVLDDLAEMSAQRALIDERSSESGPAAAAYVNRVIDHQIHLFQELTNLDSAPEVAEGGRSMVALFRATELLSREDAVISSGRIDARVHQEFIENVGVRRHLHAIEIEPMLTGGEREAFAAITGSPEWQAIEATEDAVLARGISGDRATPLPSEADEWRDAIATVGPQLADLNRDRLASLVRTGDDGVQSTLLSTALLTALGLVAVVISVLLSLRISRSLMNRLDTLRRATVELAEERLPDVVSRLRRGEQVDVEAATAELPTSTDELGRVAAAFNSAQHTAVETAVQLARLRDGTTGVFVNIAHRMQALLHRQLSMLDEAQRRHEDPAYLAELYAVDHLTTRMRRNTESLAVLGGVLPRRRWRRPVPVVDVLRSAVAETEHYARVNVGDASTARLAGPAVGDTIHLIAELVENATVFSPADTRVTVNAETIPHGVVIEIEDRGLGMPREAYDAANALLASPPEFDLLALDDDPRIGLFVVSRLAARHGINVTLRRSAYGGTRAIVLLPPSLLESNAQAPAGAGAGRPAAPAEPQPQHSHAEPVLTGVGAGAPGGGAVATGPESAPVPGPRLARRRRERGTMAAVHVLPGADGEADGSARHDRGNGDHQEGSRRSMDHRDTGSVGPRHRAERREAERDRADAPPAVPPAAPPGIDPEELPRRVRQRSLAAGLREDPPVGSSAGGKDAGAGGRAEGGQGDEPTVDRSPDRARSSMAAFQQQSRRARDARLPEPPTRDE</sequence>
<dbReference type="Pfam" id="PF02518">
    <property type="entry name" value="HATPase_c"/>
    <property type="match status" value="1"/>
</dbReference>
<feature type="compositionally biased region" description="Basic and acidic residues" evidence="6">
    <location>
        <begin position="763"/>
        <end position="773"/>
    </location>
</feature>
<evidence type="ECO:0000256" key="4">
    <source>
        <dbReference type="ARBA" id="ARBA00022679"/>
    </source>
</evidence>
<feature type="region of interest" description="Disordered" evidence="6">
    <location>
        <begin position="716"/>
        <end position="869"/>
    </location>
</feature>
<dbReference type="PANTHER" id="PTHR45436">
    <property type="entry name" value="SENSOR HISTIDINE KINASE YKOH"/>
    <property type="match status" value="1"/>
</dbReference>
<keyword evidence="5 9" id="KW-0418">Kinase</keyword>
<keyword evidence="7" id="KW-0472">Membrane</keyword>
<evidence type="ECO:0000256" key="2">
    <source>
        <dbReference type="ARBA" id="ARBA00012438"/>
    </source>
</evidence>
<keyword evidence="10" id="KW-1185">Reference proteome</keyword>
<dbReference type="InterPro" id="IPR003594">
    <property type="entry name" value="HATPase_dom"/>
</dbReference>
<feature type="compositionally biased region" description="Basic and acidic residues" evidence="6">
    <location>
        <begin position="855"/>
        <end position="869"/>
    </location>
</feature>
<feature type="transmembrane region" description="Helical" evidence="7">
    <location>
        <begin position="21"/>
        <end position="43"/>
    </location>
</feature>
<feature type="compositionally biased region" description="Gly residues" evidence="6">
    <location>
        <begin position="680"/>
        <end position="690"/>
    </location>
</feature>
<evidence type="ECO:0000313" key="9">
    <source>
        <dbReference type="EMBL" id="NYI08358.1"/>
    </source>
</evidence>
<keyword evidence="3" id="KW-0597">Phosphoprotein</keyword>
<feature type="region of interest" description="Disordered" evidence="6">
    <location>
        <begin position="650"/>
        <end position="703"/>
    </location>
</feature>
<feature type="domain" description="Histidine kinase/HSP90-like ATPase" evidence="8">
    <location>
        <begin position="534"/>
        <end position="644"/>
    </location>
</feature>
<organism evidence="9 10">
    <name type="scientific">Allostreptomyces psammosilenae</name>
    <dbReference type="NCBI Taxonomy" id="1892865"/>
    <lineage>
        <taxon>Bacteria</taxon>
        <taxon>Bacillati</taxon>
        <taxon>Actinomycetota</taxon>
        <taxon>Actinomycetes</taxon>
        <taxon>Kitasatosporales</taxon>
        <taxon>Streptomycetaceae</taxon>
        <taxon>Allostreptomyces</taxon>
    </lineage>
</organism>
<feature type="compositionally biased region" description="Pro residues" evidence="6">
    <location>
        <begin position="776"/>
        <end position="786"/>
    </location>
</feature>
<dbReference type="InterPro" id="IPR013587">
    <property type="entry name" value="Nitrate/nitrite_sensing"/>
</dbReference>